<sequence length="91" mass="9902">MRAPDPPLSFLGGSLGGRWLYVSVMLGYEFCDKYLSSKCLVALLERLSDRIENIGTFTADLCAHRVGCHAAPVRGNDVLDEGPNGRFNIAS</sequence>
<dbReference type="AlphaFoldDB" id="E0XQJ9"/>
<accession>E0XQJ9</accession>
<organism evidence="1">
    <name type="scientific">uncultured gamma proteobacterium HF0010_05D02</name>
    <dbReference type="NCBI Taxonomy" id="710978"/>
    <lineage>
        <taxon>Bacteria</taxon>
        <taxon>Pseudomonadati</taxon>
        <taxon>Pseudomonadota</taxon>
        <taxon>Gammaproteobacteria</taxon>
        <taxon>environmental samples</taxon>
    </lineage>
</organism>
<name>E0XQJ9_9GAMM</name>
<proteinExistence type="predicted"/>
<evidence type="ECO:0000313" key="1">
    <source>
        <dbReference type="EMBL" id="ADI16690.1"/>
    </source>
</evidence>
<reference evidence="1" key="1">
    <citation type="journal article" date="2011" name="Environ. Microbiol.">
        <title>Time-series analyses of Monterey Bay coastal microbial picoplankton using a 'genome proxy' microarray.</title>
        <authorList>
            <person name="Rich V.I."/>
            <person name="Pham V.D."/>
            <person name="Eppley J."/>
            <person name="Shi Y."/>
            <person name="DeLong E.F."/>
        </authorList>
    </citation>
    <scope>NUCLEOTIDE SEQUENCE</scope>
</reference>
<protein>
    <submittedName>
        <fullName evidence="1">Uncharacterized protein</fullName>
    </submittedName>
</protein>
<dbReference type="EMBL" id="GU474844">
    <property type="protein sequence ID" value="ADI16690.1"/>
    <property type="molecule type" value="Genomic_DNA"/>
</dbReference>